<feature type="region of interest" description="Disordered" evidence="1">
    <location>
        <begin position="217"/>
        <end position="244"/>
    </location>
</feature>
<feature type="compositionally biased region" description="Acidic residues" evidence="1">
    <location>
        <begin position="83"/>
        <end position="92"/>
    </location>
</feature>
<organism evidence="2 3">
    <name type="scientific">Mycena alexandri</name>
    <dbReference type="NCBI Taxonomy" id="1745969"/>
    <lineage>
        <taxon>Eukaryota</taxon>
        <taxon>Fungi</taxon>
        <taxon>Dikarya</taxon>
        <taxon>Basidiomycota</taxon>
        <taxon>Agaricomycotina</taxon>
        <taxon>Agaricomycetes</taxon>
        <taxon>Agaricomycetidae</taxon>
        <taxon>Agaricales</taxon>
        <taxon>Marasmiineae</taxon>
        <taxon>Mycenaceae</taxon>
        <taxon>Mycena</taxon>
    </lineage>
</organism>
<evidence type="ECO:0000313" key="3">
    <source>
        <dbReference type="Proteomes" id="UP001218188"/>
    </source>
</evidence>
<name>A0AAD6X3T6_9AGAR</name>
<protein>
    <submittedName>
        <fullName evidence="2">Uncharacterized protein</fullName>
    </submittedName>
</protein>
<evidence type="ECO:0000313" key="2">
    <source>
        <dbReference type="EMBL" id="KAJ7033846.1"/>
    </source>
</evidence>
<sequence length="244" mass="26453">MLGDIGGKSGMNDDAPGGQDSDKDHDEDDAPAAKHKPIGAKSTAKKVKDTGKPKPKPKPKAAAKPAAAPKVQLRIRESANVEEPTDQVEEPTDNAHRPKRARKTKTRAEPLSPISKEAKEAAKKKEANKRHKKRLATAKTVRMGQRLFERLDQGHSRAPRVPLPPRLVASPSFTDLDRRDVGNTSDLLHYALEILGPANAKPSVDDRGIVDGLEWARPGARIGSPPPRPRERETGRCALSFLGG</sequence>
<keyword evidence="3" id="KW-1185">Reference proteome</keyword>
<feature type="region of interest" description="Disordered" evidence="1">
    <location>
        <begin position="1"/>
        <end position="171"/>
    </location>
</feature>
<gene>
    <name evidence="2" type="ORF">C8F04DRAFT_1260579</name>
</gene>
<evidence type="ECO:0000256" key="1">
    <source>
        <dbReference type="SAM" id="MobiDB-lite"/>
    </source>
</evidence>
<dbReference type="AlphaFoldDB" id="A0AAD6X3T6"/>
<reference evidence="2" key="1">
    <citation type="submission" date="2023-03" db="EMBL/GenBank/DDBJ databases">
        <title>Massive genome expansion in bonnet fungi (Mycena s.s.) driven by repeated elements and novel gene families across ecological guilds.</title>
        <authorList>
            <consortium name="Lawrence Berkeley National Laboratory"/>
            <person name="Harder C.B."/>
            <person name="Miyauchi S."/>
            <person name="Viragh M."/>
            <person name="Kuo A."/>
            <person name="Thoen E."/>
            <person name="Andreopoulos B."/>
            <person name="Lu D."/>
            <person name="Skrede I."/>
            <person name="Drula E."/>
            <person name="Henrissat B."/>
            <person name="Morin E."/>
            <person name="Kohler A."/>
            <person name="Barry K."/>
            <person name="LaButti K."/>
            <person name="Morin E."/>
            <person name="Salamov A."/>
            <person name="Lipzen A."/>
            <person name="Mereny Z."/>
            <person name="Hegedus B."/>
            <person name="Baldrian P."/>
            <person name="Stursova M."/>
            <person name="Weitz H."/>
            <person name="Taylor A."/>
            <person name="Grigoriev I.V."/>
            <person name="Nagy L.G."/>
            <person name="Martin F."/>
            <person name="Kauserud H."/>
        </authorList>
    </citation>
    <scope>NUCLEOTIDE SEQUENCE</scope>
    <source>
        <strain evidence="2">CBHHK200</strain>
    </source>
</reference>
<feature type="compositionally biased region" description="Basic and acidic residues" evidence="1">
    <location>
        <begin position="116"/>
        <end position="125"/>
    </location>
</feature>
<accession>A0AAD6X3T6</accession>
<dbReference type="Proteomes" id="UP001218188">
    <property type="component" value="Unassembled WGS sequence"/>
</dbReference>
<dbReference type="EMBL" id="JARJCM010000062">
    <property type="protein sequence ID" value="KAJ7033846.1"/>
    <property type="molecule type" value="Genomic_DNA"/>
</dbReference>
<proteinExistence type="predicted"/>
<feature type="compositionally biased region" description="Basic residues" evidence="1">
    <location>
        <begin position="126"/>
        <end position="136"/>
    </location>
</feature>
<comment type="caution">
    <text evidence="2">The sequence shown here is derived from an EMBL/GenBank/DDBJ whole genome shotgun (WGS) entry which is preliminary data.</text>
</comment>